<dbReference type="FunFam" id="2.40.50.90:FF:000002">
    <property type="entry name" value="Staphylococcal nuclease domain-containing protein"/>
    <property type="match status" value="1"/>
</dbReference>
<dbReference type="FunFam" id="2.30.30.140:FF:000018">
    <property type="entry name" value="Serine/threonine-protein kinase 31"/>
    <property type="match status" value="1"/>
</dbReference>
<evidence type="ECO:0000313" key="9">
    <source>
        <dbReference type="EMBL" id="JAS38641.1"/>
    </source>
</evidence>
<organism evidence="9">
    <name type="scientific">Cuerna arida</name>
    <dbReference type="NCBI Taxonomy" id="1464854"/>
    <lineage>
        <taxon>Eukaryota</taxon>
        <taxon>Metazoa</taxon>
        <taxon>Ecdysozoa</taxon>
        <taxon>Arthropoda</taxon>
        <taxon>Hexapoda</taxon>
        <taxon>Insecta</taxon>
        <taxon>Pterygota</taxon>
        <taxon>Neoptera</taxon>
        <taxon>Paraneoptera</taxon>
        <taxon>Hemiptera</taxon>
        <taxon>Auchenorrhyncha</taxon>
        <taxon>Membracoidea</taxon>
        <taxon>Cicadellidae</taxon>
        <taxon>Cicadellinae</taxon>
        <taxon>Proconiini</taxon>
        <taxon>Cuerna</taxon>
    </lineage>
</organism>
<sequence>MSAPPTLLARGYVKQVISGESIVIRGVPKGGPPPEKTITLSSVKAPKLAKRATQGSEETKDEPWAWEAREFLRKKLIGEFVVCYAAENKPAAAGTRDYGIVYLGKDGATGENINEAIVAEGLASVRGGGPEVAKLLELEAQAKAAGKGIWSSEDRSLHVRDIKWSIENMRNFVDKCGNKPINAIIEHVRDGSTVRCFLLPDFYHITLMLSGIRCNGFKLDADGRPNLTVKVEYAEEARFFVESKLLQRDVQVVLDSVNNNNFVGSILHPKGNIAELLLKEGFARCVDWSIAFMKSSSAEKLRAAEKWAKEKKLRLWKDYQSSTPQISGKEKEFTGTVMEVVNGDALMIKLPSGQIKKVFLASIRPPRDANNPAPAADGTPQPLAPRPKNFRPLYDIPWMYEAREFLRKKLIGKKVNVIVDYKQPARDSFPEKTCCTITIAGVNVAEAMVSKGLATVVKYRQDDDQRSSHYDALLAAEMKAQKSGKGLHAKKDTPSHRINDYSGDAQKAKQLLPHLKRGNRIEALVEFVASGSRLRVFIPKESCLVTFLLAGINCQKASRPAPGGKIVEGDPFGEEALAFTKERCLQREVEITVESTDKAGNFIGWLWVENTNLSVALVQEGLAEVHSSAESSEFYRQLVTAEEAAKASKLRMWKLFNPDEEKEKHEEEQVTERKVDPQKVFVIETTPDLHVFVQLEEQGAKLENMLGKLRQELAANPPLPGAYTPKKGDLCAAKFVEDNLWYRAKVEKVSGGKAQVLYVDYGNRDEVPFSSCGQLPSSFAVDKYYAHEYALACVKLPQDPDYIKDAVEAVKADTMNRAVLLNVEYRIASLPYVTLTDEATNTDIIEGLIKEGLLLVDVNKREKRIQKLIQQYTSAQDEAKKGHLGVWQYGDITEDDDKEFGLGR</sequence>
<feature type="domain" description="TNase-like" evidence="8">
    <location>
        <begin position="519"/>
        <end position="655"/>
    </location>
</feature>
<gene>
    <name evidence="9" type="ORF">g.22034</name>
</gene>
<dbReference type="FunFam" id="2.40.50.90:FF:000001">
    <property type="entry name" value="Staphylococcal nuclease domain-containing protein"/>
    <property type="match status" value="1"/>
</dbReference>
<dbReference type="EMBL" id="GECZ01031128">
    <property type="protein sequence ID" value="JAS38641.1"/>
    <property type="molecule type" value="Transcribed_RNA"/>
</dbReference>
<dbReference type="InterPro" id="IPR047386">
    <property type="entry name" value="Tudor_TDRD11"/>
</dbReference>
<feature type="domain" description="TNase-like" evidence="8">
    <location>
        <begin position="331"/>
        <end position="490"/>
    </location>
</feature>
<dbReference type="SMART" id="SM00333">
    <property type="entry name" value="TUDOR"/>
    <property type="match status" value="1"/>
</dbReference>
<feature type="domain" description="TNase-like" evidence="8">
    <location>
        <begin position="7"/>
        <end position="152"/>
    </location>
</feature>
<dbReference type="GO" id="GO:0005634">
    <property type="term" value="C:nucleus"/>
    <property type="evidence" value="ECO:0007669"/>
    <property type="project" value="TreeGrafter"/>
</dbReference>
<evidence type="ECO:0000259" key="8">
    <source>
        <dbReference type="PROSITE" id="PS50830"/>
    </source>
</evidence>
<dbReference type="InterPro" id="IPR002999">
    <property type="entry name" value="Tudor"/>
</dbReference>
<dbReference type="InterPro" id="IPR016685">
    <property type="entry name" value="Silence_cplx_Nase-comp_TudorSN"/>
</dbReference>
<proteinExistence type="predicted"/>
<comment type="subcellular location">
    <subcellularLocation>
        <location evidence="1 5">Cytoplasm</location>
    </subcellularLocation>
</comment>
<evidence type="ECO:0000256" key="5">
    <source>
        <dbReference type="PIRNR" id="PIRNR017179"/>
    </source>
</evidence>
<keyword evidence="4" id="KW-0677">Repeat</keyword>
<evidence type="ECO:0000259" key="7">
    <source>
        <dbReference type="PROSITE" id="PS50304"/>
    </source>
</evidence>
<dbReference type="SUPFAM" id="SSF63748">
    <property type="entry name" value="Tudor/PWWP/MBT"/>
    <property type="match status" value="1"/>
</dbReference>
<dbReference type="GO" id="GO:0004518">
    <property type="term" value="F:nuclease activity"/>
    <property type="evidence" value="ECO:0007669"/>
    <property type="project" value="TreeGrafter"/>
</dbReference>
<keyword evidence="3 5" id="KW-0963">Cytoplasm</keyword>
<feature type="region of interest" description="Disordered" evidence="6">
    <location>
        <begin position="369"/>
        <end position="388"/>
    </location>
</feature>
<evidence type="ECO:0000256" key="3">
    <source>
        <dbReference type="ARBA" id="ARBA00022490"/>
    </source>
</evidence>
<name>A0A1B6EL67_9HEMI</name>
<dbReference type="GO" id="GO:0031332">
    <property type="term" value="C:RNAi effector complex"/>
    <property type="evidence" value="ECO:0007669"/>
    <property type="project" value="InterPro"/>
</dbReference>
<dbReference type="PANTHER" id="PTHR12302">
    <property type="entry name" value="EBNA2 BINDING PROTEIN P100"/>
    <property type="match status" value="1"/>
</dbReference>
<dbReference type="InterPro" id="IPR016071">
    <property type="entry name" value="Staphylococal_nuclease_OB-fold"/>
</dbReference>
<dbReference type="FunFam" id="2.40.50.90:FF:000003">
    <property type="entry name" value="Staphylococcal nuclease domain-containing protein"/>
    <property type="match status" value="1"/>
</dbReference>
<protein>
    <recommendedName>
        <fullName evidence="2">Staphylococcal nuclease domain-containing protein 1</fullName>
    </recommendedName>
</protein>
<evidence type="ECO:0000256" key="2">
    <source>
        <dbReference type="ARBA" id="ARBA00017230"/>
    </source>
</evidence>
<dbReference type="PANTHER" id="PTHR12302:SF2">
    <property type="entry name" value="STAPHYLOCOCCAL NUCLEASE DOMAIN-CONTAINING PROTEIN 1"/>
    <property type="match status" value="1"/>
</dbReference>
<dbReference type="PROSITE" id="PS50830">
    <property type="entry name" value="TNASE_3"/>
    <property type="match status" value="4"/>
</dbReference>
<dbReference type="SMART" id="SM00318">
    <property type="entry name" value="SNc"/>
    <property type="match status" value="4"/>
</dbReference>
<dbReference type="GO" id="GO:0005829">
    <property type="term" value="C:cytosol"/>
    <property type="evidence" value="ECO:0007669"/>
    <property type="project" value="UniProtKB-UniRule"/>
</dbReference>
<feature type="domain" description="TNase-like" evidence="8">
    <location>
        <begin position="179"/>
        <end position="318"/>
    </location>
</feature>
<dbReference type="Gene3D" id="2.40.50.90">
    <property type="match status" value="5"/>
</dbReference>
<dbReference type="InterPro" id="IPR035437">
    <property type="entry name" value="SNase_OB-fold_sf"/>
</dbReference>
<dbReference type="CDD" id="cd20433">
    <property type="entry name" value="Tudor_TDRD11"/>
    <property type="match status" value="1"/>
</dbReference>
<evidence type="ECO:0000256" key="6">
    <source>
        <dbReference type="SAM" id="MobiDB-lite"/>
    </source>
</evidence>
<dbReference type="GO" id="GO:0031047">
    <property type="term" value="P:regulatory ncRNA-mediated gene silencing"/>
    <property type="evidence" value="ECO:0007669"/>
    <property type="project" value="UniProtKB-UniRule"/>
</dbReference>
<dbReference type="AlphaFoldDB" id="A0A1B6EL67"/>
<dbReference type="GO" id="GO:0003723">
    <property type="term" value="F:RNA binding"/>
    <property type="evidence" value="ECO:0007669"/>
    <property type="project" value="UniProtKB-UniRule"/>
</dbReference>
<reference evidence="9" key="1">
    <citation type="submission" date="2015-11" db="EMBL/GenBank/DDBJ databases">
        <title>De novo transcriptome assembly of four potential Pierce s Disease insect vectors from Arizona vineyards.</title>
        <authorList>
            <person name="Tassone E.E."/>
        </authorList>
    </citation>
    <scope>NUCLEOTIDE SEQUENCE</scope>
</reference>
<evidence type="ECO:0000256" key="4">
    <source>
        <dbReference type="ARBA" id="ARBA00022737"/>
    </source>
</evidence>
<dbReference type="FunFam" id="2.40.50.90:FF:000005">
    <property type="entry name" value="Staphylococcal nuclease domain-containing protein"/>
    <property type="match status" value="1"/>
</dbReference>
<dbReference type="Pfam" id="PF00567">
    <property type="entry name" value="TUDOR"/>
    <property type="match status" value="1"/>
</dbReference>
<dbReference type="CDD" id="cd00175">
    <property type="entry name" value="SNc"/>
    <property type="match status" value="3"/>
</dbReference>
<dbReference type="SUPFAM" id="SSF50199">
    <property type="entry name" value="Staphylococcal nuclease"/>
    <property type="match status" value="5"/>
</dbReference>
<evidence type="ECO:0000256" key="1">
    <source>
        <dbReference type="ARBA" id="ARBA00004496"/>
    </source>
</evidence>
<dbReference type="PIRSF" id="PIRSF017179">
    <property type="entry name" value="RISC-Tudor-SN"/>
    <property type="match status" value="1"/>
</dbReference>
<dbReference type="Gene3D" id="2.30.30.140">
    <property type="match status" value="1"/>
</dbReference>
<dbReference type="GO" id="GO:0006402">
    <property type="term" value="P:mRNA catabolic process"/>
    <property type="evidence" value="ECO:0007669"/>
    <property type="project" value="UniProtKB-UniRule"/>
</dbReference>
<feature type="domain" description="Tudor" evidence="7">
    <location>
        <begin position="724"/>
        <end position="782"/>
    </location>
</feature>
<dbReference type="PROSITE" id="PS50304">
    <property type="entry name" value="TUDOR"/>
    <property type="match status" value="1"/>
</dbReference>
<accession>A0A1B6EL67</accession>
<dbReference type="FunFam" id="2.40.50.90:FF:000018">
    <property type="entry name" value="Ribonuclease"/>
    <property type="match status" value="1"/>
</dbReference>
<dbReference type="Pfam" id="PF00565">
    <property type="entry name" value="SNase"/>
    <property type="match status" value="4"/>
</dbReference>